<dbReference type="OrthoDB" id="2021138at2759"/>
<evidence type="ECO:0000313" key="2">
    <source>
        <dbReference type="EMBL" id="CAG9853945.1"/>
    </source>
</evidence>
<keyword evidence="1" id="KW-0812">Transmembrane</keyword>
<reference evidence="2" key="1">
    <citation type="submission" date="2022-01" db="EMBL/GenBank/DDBJ databases">
        <authorList>
            <person name="King R."/>
        </authorList>
    </citation>
    <scope>NUCLEOTIDE SEQUENCE</scope>
</reference>
<evidence type="ECO:0000313" key="3">
    <source>
        <dbReference type="Proteomes" id="UP001153712"/>
    </source>
</evidence>
<feature type="transmembrane region" description="Helical" evidence="1">
    <location>
        <begin position="6"/>
        <end position="25"/>
    </location>
</feature>
<dbReference type="AlphaFoldDB" id="A0A9N9XJD0"/>
<keyword evidence="1" id="KW-0472">Membrane</keyword>
<protein>
    <submittedName>
        <fullName evidence="2">Uncharacterized protein</fullName>
    </submittedName>
</protein>
<keyword evidence="3" id="KW-1185">Reference proteome</keyword>
<gene>
    <name evidence="2" type="ORF">PHYEVI_LOCUS412</name>
</gene>
<accession>A0A9N9XJD0</accession>
<dbReference type="Gene3D" id="1.10.287.70">
    <property type="match status" value="1"/>
</dbReference>
<feature type="transmembrane region" description="Helical" evidence="1">
    <location>
        <begin position="137"/>
        <end position="160"/>
    </location>
</feature>
<name>A0A9N9XJD0_PHYSR</name>
<dbReference type="Proteomes" id="UP001153712">
    <property type="component" value="Chromosome 1"/>
</dbReference>
<feature type="transmembrane region" description="Helical" evidence="1">
    <location>
        <begin position="93"/>
        <end position="116"/>
    </location>
</feature>
<keyword evidence="1" id="KW-1133">Transmembrane helix</keyword>
<dbReference type="EMBL" id="OU900094">
    <property type="protein sequence ID" value="CAG9853945.1"/>
    <property type="molecule type" value="Genomic_DNA"/>
</dbReference>
<sequence length="241" mass="28494">MTVVILIEFILVSCMFLLFDFRVDYYTFPMIFHVLRLIFDNFLILNVAMNCLTGYYDEPMQKVVLDFKSIMKHYLKTNLVQDVLSAMPTYFDIFLHLHIKHMAILLWLAMFRFLLIRSLTGYSKILANYFHINHFKYMTTMVVLYSVLFWHVASCVIEFIRANIIYAKRREAFNVEGPDGYKIPNNIWIKYVNVLHHNSLLLYNAGYGHSNPKTQLEIVLIYVVWYGSSLFCIYILGVFLG</sequence>
<dbReference type="SUPFAM" id="SSF81324">
    <property type="entry name" value="Voltage-gated potassium channels"/>
    <property type="match status" value="1"/>
</dbReference>
<feature type="transmembrane region" description="Helical" evidence="1">
    <location>
        <begin position="219"/>
        <end position="240"/>
    </location>
</feature>
<organism evidence="2 3">
    <name type="scientific">Phyllotreta striolata</name>
    <name type="common">Striped flea beetle</name>
    <name type="synonym">Crioceris striolata</name>
    <dbReference type="NCBI Taxonomy" id="444603"/>
    <lineage>
        <taxon>Eukaryota</taxon>
        <taxon>Metazoa</taxon>
        <taxon>Ecdysozoa</taxon>
        <taxon>Arthropoda</taxon>
        <taxon>Hexapoda</taxon>
        <taxon>Insecta</taxon>
        <taxon>Pterygota</taxon>
        <taxon>Neoptera</taxon>
        <taxon>Endopterygota</taxon>
        <taxon>Coleoptera</taxon>
        <taxon>Polyphaga</taxon>
        <taxon>Cucujiformia</taxon>
        <taxon>Chrysomeloidea</taxon>
        <taxon>Chrysomelidae</taxon>
        <taxon>Galerucinae</taxon>
        <taxon>Alticini</taxon>
        <taxon>Phyllotreta</taxon>
    </lineage>
</organism>
<evidence type="ECO:0000256" key="1">
    <source>
        <dbReference type="SAM" id="Phobius"/>
    </source>
</evidence>
<feature type="transmembrane region" description="Helical" evidence="1">
    <location>
        <begin position="37"/>
        <end position="56"/>
    </location>
</feature>
<proteinExistence type="predicted"/>